<dbReference type="PROSITE" id="PS51898">
    <property type="entry name" value="TYR_RECOMBINASE"/>
    <property type="match status" value="1"/>
</dbReference>
<dbReference type="HOGENOM" id="CLU_027562_2_2_2"/>
<name>J0RYM0_9EURY</name>
<dbReference type="SUPFAM" id="SSF56349">
    <property type="entry name" value="DNA breaking-rejoining enzymes"/>
    <property type="match status" value="1"/>
</dbReference>
<organism evidence="3 4">
    <name type="scientific">Methanofollis liminatans DSM 4140</name>
    <dbReference type="NCBI Taxonomy" id="28892"/>
    <lineage>
        <taxon>Archaea</taxon>
        <taxon>Methanobacteriati</taxon>
        <taxon>Methanobacteriota</taxon>
        <taxon>Stenosarchaea group</taxon>
        <taxon>Methanomicrobia</taxon>
        <taxon>Methanomicrobiales</taxon>
        <taxon>Methanomicrobiaceae</taxon>
        <taxon>Methanofollis</taxon>
    </lineage>
</organism>
<dbReference type="GO" id="GO:0015074">
    <property type="term" value="P:DNA integration"/>
    <property type="evidence" value="ECO:0007669"/>
    <property type="project" value="InterPro"/>
</dbReference>
<evidence type="ECO:0000256" key="1">
    <source>
        <dbReference type="ARBA" id="ARBA00023172"/>
    </source>
</evidence>
<evidence type="ECO:0000313" key="4">
    <source>
        <dbReference type="Proteomes" id="UP000005095"/>
    </source>
</evidence>
<dbReference type="InterPro" id="IPR002104">
    <property type="entry name" value="Integrase_catalytic"/>
</dbReference>
<reference evidence="3 4" key="1">
    <citation type="submission" date="2011-08" db="EMBL/GenBank/DDBJ databases">
        <title>The complete genome of Methanofollis liminatans DSM 4140.</title>
        <authorList>
            <consortium name="US DOE Joint Genome Institute (JGI-PGF)"/>
            <person name="Lucas S."/>
            <person name="Han J."/>
            <person name="Lapidus A."/>
            <person name="Bruce D."/>
            <person name="Goodwin L."/>
            <person name="Pitluck S."/>
            <person name="Peters L."/>
            <person name="Kyrpides N."/>
            <person name="Mavromatis K."/>
            <person name="Ivanova N."/>
            <person name="Mikhailova N."/>
            <person name="Lu M."/>
            <person name="Detter J.C."/>
            <person name="Tapia R."/>
            <person name="Han C."/>
            <person name="Land M."/>
            <person name="Hauser L."/>
            <person name="Markowitz V."/>
            <person name="Cheng J.-F."/>
            <person name="Hugenholtz P."/>
            <person name="Woyke T."/>
            <person name="Wu D."/>
            <person name="Spring S."/>
            <person name="Schuler E."/>
            <person name="Brambilla E."/>
            <person name="Klenk H.-P."/>
            <person name="Eisen J.A."/>
        </authorList>
    </citation>
    <scope>NUCLEOTIDE SEQUENCE [LARGE SCALE GENOMIC DNA]</scope>
    <source>
        <strain evidence="3 4">DSM 4140</strain>
    </source>
</reference>
<dbReference type="InterPro" id="IPR050090">
    <property type="entry name" value="Tyrosine_recombinase_XerCD"/>
</dbReference>
<dbReference type="Gene3D" id="1.10.443.10">
    <property type="entry name" value="Intergrase catalytic core"/>
    <property type="match status" value="1"/>
</dbReference>
<dbReference type="Pfam" id="PF00589">
    <property type="entry name" value="Phage_integrase"/>
    <property type="match status" value="1"/>
</dbReference>
<gene>
    <name evidence="3" type="ORF">Metli_0686</name>
</gene>
<dbReference type="GO" id="GO:0006310">
    <property type="term" value="P:DNA recombination"/>
    <property type="evidence" value="ECO:0007669"/>
    <property type="project" value="UniProtKB-KW"/>
</dbReference>
<evidence type="ECO:0000259" key="2">
    <source>
        <dbReference type="PROSITE" id="PS51898"/>
    </source>
</evidence>
<dbReference type="EMBL" id="CM001555">
    <property type="protein sequence ID" value="EJG06651.1"/>
    <property type="molecule type" value="Genomic_DNA"/>
</dbReference>
<evidence type="ECO:0000313" key="3">
    <source>
        <dbReference type="EMBL" id="EJG06651.1"/>
    </source>
</evidence>
<protein>
    <submittedName>
        <fullName evidence="3">Integrase family protein</fullName>
    </submittedName>
</protein>
<dbReference type="AlphaFoldDB" id="J0RYM0"/>
<sequence length="419" mass="47469">MARGVRSGSAFHRTDATYTRQGTEMIEKAVVEGRITRDDADLITLFLAELSAAGRGICASRRYKITVHACALRRWLPPFREATYADLLRAVESVKTATKANGEPYAKNTIADIVRILRRLFMWMGEEGFTEIPAEKIRRKIRPPPYQRVTKGVDDVLTEDEIRRSIEACRTTKDRALISVLYESGMRIGELAALRWRDIEFNDWNAALSTDGKTGILRYIPLILARGDLAMWRGQYPGDPRGDALVFLTEHTHQPLQYAGVVKQIKAITVRARIEKKITPHLFRHSRITHLVQQGVSESVIKLMMWGNLRTDMLETYLHLRKDDISKAMATLNGVETPDTSDAVSPLEPKQCPRCKRIWPPDAGWCMACGLELTEAAADEKARLKAEAIEFVELATEHPDLMREVLDEMRSRRATSVVK</sequence>
<dbReference type="RefSeq" id="WP_004038036.1">
    <property type="nucleotide sequence ID" value="NZ_CM001555.1"/>
</dbReference>
<dbReference type="PANTHER" id="PTHR30349">
    <property type="entry name" value="PHAGE INTEGRASE-RELATED"/>
    <property type="match status" value="1"/>
</dbReference>
<dbReference type="PANTHER" id="PTHR30349:SF87">
    <property type="entry name" value="TRANSPOSASE A"/>
    <property type="match status" value="1"/>
</dbReference>
<dbReference type="OrthoDB" id="3343at2157"/>
<keyword evidence="4" id="KW-1185">Reference proteome</keyword>
<dbReference type="Proteomes" id="UP000005095">
    <property type="component" value="Chromosome"/>
</dbReference>
<proteinExistence type="predicted"/>
<dbReference type="InterPro" id="IPR011010">
    <property type="entry name" value="DNA_brk_join_enz"/>
</dbReference>
<accession>J0RYM0</accession>
<feature type="domain" description="Tyr recombinase" evidence="2">
    <location>
        <begin position="152"/>
        <end position="330"/>
    </location>
</feature>
<dbReference type="CDD" id="cd00397">
    <property type="entry name" value="DNA_BRE_C"/>
    <property type="match status" value="1"/>
</dbReference>
<dbReference type="STRING" id="28892.Metli_0686"/>
<dbReference type="InterPro" id="IPR013762">
    <property type="entry name" value="Integrase-like_cat_sf"/>
</dbReference>
<dbReference type="GO" id="GO:0003677">
    <property type="term" value="F:DNA binding"/>
    <property type="evidence" value="ECO:0007669"/>
    <property type="project" value="InterPro"/>
</dbReference>
<keyword evidence="1" id="KW-0233">DNA recombination</keyword>